<accession>A0A917H598</accession>
<dbReference type="PROSITE" id="PS50937">
    <property type="entry name" value="HTH_MERR_2"/>
    <property type="match status" value="2"/>
</dbReference>
<keyword evidence="7" id="KW-1185">Reference proteome</keyword>
<dbReference type="Pfam" id="PF00376">
    <property type="entry name" value="MerR"/>
    <property type="match status" value="2"/>
</dbReference>
<dbReference type="Gene3D" id="1.10.1660.10">
    <property type="match status" value="2"/>
</dbReference>
<dbReference type="InterPro" id="IPR000551">
    <property type="entry name" value="MerR-type_HTH_dom"/>
</dbReference>
<keyword evidence="3" id="KW-0238">DNA-binding</keyword>
<dbReference type="SMART" id="SM00422">
    <property type="entry name" value="HTH_MERR"/>
    <property type="match status" value="2"/>
</dbReference>
<evidence type="ECO:0000256" key="2">
    <source>
        <dbReference type="ARBA" id="ARBA00023015"/>
    </source>
</evidence>
<dbReference type="EMBL" id="BMHY01000004">
    <property type="protein sequence ID" value="GGG67870.1"/>
    <property type="molecule type" value="Genomic_DNA"/>
</dbReference>
<keyword evidence="1" id="KW-0678">Repressor</keyword>
<keyword evidence="2" id="KW-0805">Transcription regulation</keyword>
<dbReference type="RefSeq" id="WP_188889373.1">
    <property type="nucleotide sequence ID" value="NZ_BMHY01000004.1"/>
</dbReference>
<dbReference type="AlphaFoldDB" id="A0A917H598"/>
<dbReference type="GO" id="GO:0003677">
    <property type="term" value="F:DNA binding"/>
    <property type="evidence" value="ECO:0007669"/>
    <property type="project" value="UniProtKB-KW"/>
</dbReference>
<gene>
    <name evidence="6" type="ORF">GCM10010918_23260</name>
</gene>
<dbReference type="CDD" id="cd04773">
    <property type="entry name" value="HTH_TioE_rpt2"/>
    <property type="match status" value="1"/>
</dbReference>
<feature type="domain" description="HTH merR-type" evidence="5">
    <location>
        <begin position="121"/>
        <end position="190"/>
    </location>
</feature>
<dbReference type="Proteomes" id="UP000600247">
    <property type="component" value="Unassembled WGS sequence"/>
</dbReference>
<dbReference type="PANTHER" id="PTHR30204">
    <property type="entry name" value="REDOX-CYCLING DRUG-SENSING TRANSCRIPTIONAL ACTIVATOR SOXR"/>
    <property type="match status" value="1"/>
</dbReference>
<evidence type="ECO:0000313" key="6">
    <source>
        <dbReference type="EMBL" id="GGG67870.1"/>
    </source>
</evidence>
<dbReference type="GO" id="GO:0003700">
    <property type="term" value="F:DNA-binding transcription factor activity"/>
    <property type="evidence" value="ECO:0007669"/>
    <property type="project" value="InterPro"/>
</dbReference>
<dbReference type="InterPro" id="IPR009061">
    <property type="entry name" value="DNA-bd_dom_put_sf"/>
</dbReference>
<comment type="caution">
    <text evidence="6">The sequence shown here is derived from an EMBL/GenBank/DDBJ whole genome shotgun (WGS) entry which is preliminary data.</text>
</comment>
<dbReference type="SUPFAM" id="SSF46955">
    <property type="entry name" value="Putative DNA-binding domain"/>
    <property type="match status" value="2"/>
</dbReference>
<protein>
    <submittedName>
        <fullName evidence="6">MerR family transcriptional regulator</fullName>
    </submittedName>
</protein>
<evidence type="ECO:0000256" key="4">
    <source>
        <dbReference type="ARBA" id="ARBA00023163"/>
    </source>
</evidence>
<evidence type="ECO:0000256" key="3">
    <source>
        <dbReference type="ARBA" id="ARBA00023125"/>
    </source>
</evidence>
<organism evidence="6 7">
    <name type="scientific">Paenibacillus radicis</name>
    <name type="common">ex Gao et al. 2016</name>
    <dbReference type="NCBI Taxonomy" id="1737354"/>
    <lineage>
        <taxon>Bacteria</taxon>
        <taxon>Bacillati</taxon>
        <taxon>Bacillota</taxon>
        <taxon>Bacilli</taxon>
        <taxon>Bacillales</taxon>
        <taxon>Paenibacillaceae</taxon>
        <taxon>Paenibacillus</taxon>
    </lineage>
</organism>
<dbReference type="InterPro" id="IPR047057">
    <property type="entry name" value="MerR_fam"/>
</dbReference>
<proteinExistence type="predicted"/>
<dbReference type="PANTHER" id="PTHR30204:SF69">
    <property type="entry name" value="MERR-FAMILY TRANSCRIPTIONAL REGULATOR"/>
    <property type="match status" value="1"/>
</dbReference>
<keyword evidence="4" id="KW-0804">Transcription</keyword>
<dbReference type="PROSITE" id="PS00552">
    <property type="entry name" value="HTH_MERR_1"/>
    <property type="match status" value="1"/>
</dbReference>
<name>A0A917H598_9BACL</name>
<feature type="domain" description="HTH merR-type" evidence="5">
    <location>
        <begin position="3"/>
        <end position="57"/>
    </location>
</feature>
<evidence type="ECO:0000256" key="1">
    <source>
        <dbReference type="ARBA" id="ARBA00022491"/>
    </source>
</evidence>
<sequence>MAYFKPIEIATELGISTSALRHYESWGVVPAPERGNNGYRLYTEVHFAYFRCLRAMFPGYGVALTCEVLRKIQNEEPDTAFWLVNREQAVLQQEKIAADQTLELLQNLEIPAMSSKKLKSHMSIGEAADFTGVTTSAIRHWEKEGLLIPDRDQDNGYRQFTPLHIRKILLISTLRKTVYFLQNMKDIVDALDNHNLEQARKVTENAIQSIHERIRHQFRGVHRLVELCQLLKLL</sequence>
<reference evidence="6 7" key="1">
    <citation type="journal article" date="2014" name="Int. J. Syst. Evol. Microbiol.">
        <title>Complete genome sequence of Corynebacterium casei LMG S-19264T (=DSM 44701T), isolated from a smear-ripened cheese.</title>
        <authorList>
            <consortium name="US DOE Joint Genome Institute (JGI-PGF)"/>
            <person name="Walter F."/>
            <person name="Albersmeier A."/>
            <person name="Kalinowski J."/>
            <person name="Ruckert C."/>
        </authorList>
    </citation>
    <scope>NUCLEOTIDE SEQUENCE [LARGE SCALE GENOMIC DNA]</scope>
    <source>
        <strain evidence="6 7">CGMCC 1.15286</strain>
    </source>
</reference>
<evidence type="ECO:0000259" key="5">
    <source>
        <dbReference type="PROSITE" id="PS50937"/>
    </source>
</evidence>
<evidence type="ECO:0000313" key="7">
    <source>
        <dbReference type="Proteomes" id="UP000600247"/>
    </source>
</evidence>